<dbReference type="EMBL" id="JBHLUD010000002">
    <property type="protein sequence ID" value="MFC0541946.1"/>
    <property type="molecule type" value="Genomic_DNA"/>
</dbReference>
<evidence type="ECO:0000256" key="1">
    <source>
        <dbReference type="SAM" id="Phobius"/>
    </source>
</evidence>
<organism evidence="2 3">
    <name type="scientific">Kutzneria chonburiensis</name>
    <dbReference type="NCBI Taxonomy" id="1483604"/>
    <lineage>
        <taxon>Bacteria</taxon>
        <taxon>Bacillati</taxon>
        <taxon>Actinomycetota</taxon>
        <taxon>Actinomycetes</taxon>
        <taxon>Pseudonocardiales</taxon>
        <taxon>Pseudonocardiaceae</taxon>
        <taxon>Kutzneria</taxon>
    </lineage>
</organism>
<dbReference type="RefSeq" id="WP_379793924.1">
    <property type="nucleotide sequence ID" value="NZ_JBHLUD010000002.1"/>
</dbReference>
<dbReference type="Proteomes" id="UP001589810">
    <property type="component" value="Unassembled WGS sequence"/>
</dbReference>
<gene>
    <name evidence="2" type="ORF">ACFFH7_10670</name>
</gene>
<feature type="transmembrane region" description="Helical" evidence="1">
    <location>
        <begin position="156"/>
        <end position="174"/>
    </location>
</feature>
<accession>A0ABV6MQ23</accession>
<name>A0ABV6MQ23_9PSEU</name>
<evidence type="ECO:0000313" key="3">
    <source>
        <dbReference type="Proteomes" id="UP001589810"/>
    </source>
</evidence>
<evidence type="ECO:0000313" key="2">
    <source>
        <dbReference type="EMBL" id="MFC0541946.1"/>
    </source>
</evidence>
<dbReference type="SUPFAM" id="SSF53474">
    <property type="entry name" value="alpha/beta-Hydrolases"/>
    <property type="match status" value="1"/>
</dbReference>
<keyword evidence="1" id="KW-1133">Transmembrane helix</keyword>
<reference evidence="2 3" key="1">
    <citation type="submission" date="2024-09" db="EMBL/GenBank/DDBJ databases">
        <authorList>
            <person name="Sun Q."/>
            <person name="Mori K."/>
        </authorList>
    </citation>
    <scope>NUCLEOTIDE SEQUENCE [LARGE SCALE GENOMIC DNA]</scope>
    <source>
        <strain evidence="2 3">TBRC 1432</strain>
    </source>
</reference>
<sequence>MVPGIGAYRPDAGSLKTVVATKTDGIVGEWRRHLGPEAVADRLDEEDGGHAVRRVTVGSGTARAEYVFRPTEWRDAFYRLKAGEHWRLVPWLRMLGWLAARLVVILTIMIAPDMRDRPMLQQMAAPMPVGLSWPRRALYLLAGQGKRTVIGPLLRILWRMGLAVLLTATVLAFLIASPLITGGLLLLAISGFAVTLLRPGGHLVAQVAAIAGSAQHRDTLIDAIADDLEWLQKRCPRVCVIAHSMGGYLVYRLLADSERGRRLRDVQVLLTVGSGLRPMHVLASSGRSRKLILPSFIVLLVAVGVVGRLEPLLVLFTKMVLGMVGAASVLGWNTGAPLAMVGDPQGMPADGYATAVANGANATVSAMWGQLTDLGGGGDRC</sequence>
<dbReference type="Gene3D" id="3.40.50.1820">
    <property type="entry name" value="alpha/beta hydrolase"/>
    <property type="match status" value="1"/>
</dbReference>
<feature type="transmembrane region" description="Helical" evidence="1">
    <location>
        <begin position="180"/>
        <end position="197"/>
    </location>
</feature>
<protein>
    <submittedName>
        <fullName evidence="2">Uncharacterized protein</fullName>
    </submittedName>
</protein>
<keyword evidence="1" id="KW-0472">Membrane</keyword>
<feature type="transmembrane region" description="Helical" evidence="1">
    <location>
        <begin position="313"/>
        <end position="332"/>
    </location>
</feature>
<feature type="transmembrane region" description="Helical" evidence="1">
    <location>
        <begin position="91"/>
        <end position="111"/>
    </location>
</feature>
<comment type="caution">
    <text evidence="2">The sequence shown here is derived from an EMBL/GenBank/DDBJ whole genome shotgun (WGS) entry which is preliminary data.</text>
</comment>
<feature type="transmembrane region" description="Helical" evidence="1">
    <location>
        <begin position="291"/>
        <end position="307"/>
    </location>
</feature>
<proteinExistence type="predicted"/>
<dbReference type="InterPro" id="IPR029058">
    <property type="entry name" value="AB_hydrolase_fold"/>
</dbReference>
<keyword evidence="3" id="KW-1185">Reference proteome</keyword>
<keyword evidence="1" id="KW-0812">Transmembrane</keyword>